<protein>
    <recommendedName>
        <fullName evidence="11">Hydroxyethylthiazole kinase</fullName>
        <ecNumber evidence="11">2.7.1.50</ecNumber>
    </recommendedName>
    <alternativeName>
        <fullName evidence="11">4-methyl-5-beta-hydroxyethylthiazole kinase</fullName>
        <shortName evidence="11">TH kinase</shortName>
        <shortName evidence="11">Thz kinase</shortName>
    </alternativeName>
</protein>
<evidence type="ECO:0000256" key="2">
    <source>
        <dbReference type="ARBA" id="ARBA00001946"/>
    </source>
</evidence>
<evidence type="ECO:0000256" key="1">
    <source>
        <dbReference type="ARBA" id="ARBA00001771"/>
    </source>
</evidence>
<comment type="caution">
    <text evidence="12">The sequence shown here is derived from an EMBL/GenBank/DDBJ whole genome shotgun (WGS) entry which is preliminary data.</text>
</comment>
<dbReference type="GO" id="GO:0000287">
    <property type="term" value="F:magnesium ion binding"/>
    <property type="evidence" value="ECO:0007669"/>
    <property type="project" value="UniProtKB-UniRule"/>
</dbReference>
<evidence type="ECO:0000256" key="6">
    <source>
        <dbReference type="ARBA" id="ARBA00022741"/>
    </source>
</evidence>
<dbReference type="NCBIfam" id="TIGR00694">
    <property type="entry name" value="thiM"/>
    <property type="match status" value="1"/>
</dbReference>
<dbReference type="AlphaFoldDB" id="A0A2T6BUA7"/>
<evidence type="ECO:0000256" key="4">
    <source>
        <dbReference type="ARBA" id="ARBA00022679"/>
    </source>
</evidence>
<keyword evidence="5 11" id="KW-0479">Metal-binding</keyword>
<comment type="cofactor">
    <cofactor evidence="2 11">
        <name>Mg(2+)</name>
        <dbReference type="ChEBI" id="CHEBI:18420"/>
    </cofactor>
</comment>
<dbReference type="GO" id="GO:0009229">
    <property type="term" value="P:thiamine diphosphate biosynthetic process"/>
    <property type="evidence" value="ECO:0007669"/>
    <property type="project" value="UniProtKB-UniRule"/>
</dbReference>
<sequence>MDWNPELIEEVRKNRPLVHHITNVVTVNDCANITLSCGGAPVMADAPEEAADMTRLASALVLNIGTLNADQVETMIRAGKAANEKGIPVVLDPVGAGATTFRTETAKRLLDRIRICLLKGNAGEIATLAGGSAQVRGVDSERVEGEIRALAAKAAREWDVTVVVTGKRDLITDGSRWAEISNGHPLMGSITGTGCMGASVLAAFAAVSPDPTRAAVSALASYGVAAEQAAMQANGPASFRTALFDALAALKGETVRERARVDEGRL</sequence>
<name>A0A2T6BUA7_9BACL</name>
<evidence type="ECO:0000256" key="3">
    <source>
        <dbReference type="ARBA" id="ARBA00004868"/>
    </source>
</evidence>
<evidence type="ECO:0000313" key="12">
    <source>
        <dbReference type="EMBL" id="PTX59678.1"/>
    </source>
</evidence>
<dbReference type="Pfam" id="PF02110">
    <property type="entry name" value="HK"/>
    <property type="match status" value="1"/>
</dbReference>
<dbReference type="NCBIfam" id="NF006830">
    <property type="entry name" value="PRK09355.1"/>
    <property type="match status" value="1"/>
</dbReference>
<keyword evidence="9 11" id="KW-0460">Magnesium</keyword>
<evidence type="ECO:0000313" key="13">
    <source>
        <dbReference type="Proteomes" id="UP000244240"/>
    </source>
</evidence>
<dbReference type="Proteomes" id="UP000244240">
    <property type="component" value="Unassembled WGS sequence"/>
</dbReference>
<evidence type="ECO:0000256" key="10">
    <source>
        <dbReference type="ARBA" id="ARBA00022977"/>
    </source>
</evidence>
<keyword evidence="7 11" id="KW-0418">Kinase</keyword>
<keyword evidence="13" id="KW-1185">Reference proteome</keyword>
<feature type="binding site" evidence="11">
    <location>
        <position position="119"/>
    </location>
    <ligand>
        <name>ATP</name>
        <dbReference type="ChEBI" id="CHEBI:30616"/>
    </ligand>
</feature>
<evidence type="ECO:0000256" key="7">
    <source>
        <dbReference type="ARBA" id="ARBA00022777"/>
    </source>
</evidence>
<dbReference type="RefSeq" id="WP_108023555.1">
    <property type="nucleotide sequence ID" value="NZ_QBKR01000011.1"/>
</dbReference>
<keyword evidence="4 11" id="KW-0808">Transferase</keyword>
<comment type="similarity">
    <text evidence="11">Belongs to the Thz kinase family.</text>
</comment>
<dbReference type="InterPro" id="IPR029056">
    <property type="entry name" value="Ribokinase-like"/>
</dbReference>
<dbReference type="GO" id="GO:0005524">
    <property type="term" value="F:ATP binding"/>
    <property type="evidence" value="ECO:0007669"/>
    <property type="project" value="UniProtKB-UniRule"/>
</dbReference>
<dbReference type="CDD" id="cd01170">
    <property type="entry name" value="THZ_kinase"/>
    <property type="match status" value="1"/>
</dbReference>
<comment type="pathway">
    <text evidence="3 11">Cofactor biosynthesis; thiamine diphosphate biosynthesis; 4-methyl-5-(2-phosphoethyl)-thiazole from 5-(2-hydroxyethyl)-4-methylthiazole: step 1/1.</text>
</comment>
<dbReference type="HAMAP" id="MF_00228">
    <property type="entry name" value="Thz_kinase"/>
    <property type="match status" value="1"/>
</dbReference>
<keyword evidence="8 11" id="KW-0067">ATP-binding</keyword>
<dbReference type="OrthoDB" id="9778146at2"/>
<dbReference type="GO" id="GO:0004417">
    <property type="term" value="F:hydroxyethylthiazole kinase activity"/>
    <property type="evidence" value="ECO:0007669"/>
    <property type="project" value="UniProtKB-UniRule"/>
</dbReference>
<proteinExistence type="inferred from homology"/>
<organism evidence="12 13">
    <name type="scientific">Melghirimyces profundicolus</name>
    <dbReference type="NCBI Taxonomy" id="1242148"/>
    <lineage>
        <taxon>Bacteria</taxon>
        <taxon>Bacillati</taxon>
        <taxon>Bacillota</taxon>
        <taxon>Bacilli</taxon>
        <taxon>Bacillales</taxon>
        <taxon>Thermoactinomycetaceae</taxon>
        <taxon>Melghirimyces</taxon>
    </lineage>
</organism>
<gene>
    <name evidence="11" type="primary">thiM</name>
    <name evidence="12" type="ORF">C8P63_111113</name>
</gene>
<keyword evidence="6 11" id="KW-0547">Nucleotide-binding</keyword>
<reference evidence="12 13" key="1">
    <citation type="submission" date="2018-04" db="EMBL/GenBank/DDBJ databases">
        <title>Genomic Encyclopedia of Archaeal and Bacterial Type Strains, Phase II (KMG-II): from individual species to whole genera.</title>
        <authorList>
            <person name="Goeker M."/>
        </authorList>
    </citation>
    <scope>NUCLEOTIDE SEQUENCE [LARGE SCALE GENOMIC DNA]</scope>
    <source>
        <strain evidence="12 13">DSM 45787</strain>
    </source>
</reference>
<dbReference type="SUPFAM" id="SSF53613">
    <property type="entry name" value="Ribokinase-like"/>
    <property type="match status" value="1"/>
</dbReference>
<feature type="binding site" evidence="11">
    <location>
        <position position="43"/>
    </location>
    <ligand>
        <name>substrate</name>
    </ligand>
</feature>
<evidence type="ECO:0000256" key="11">
    <source>
        <dbReference type="HAMAP-Rule" id="MF_00228"/>
    </source>
</evidence>
<feature type="binding site" evidence="11">
    <location>
        <position position="165"/>
    </location>
    <ligand>
        <name>ATP</name>
        <dbReference type="ChEBI" id="CHEBI:30616"/>
    </ligand>
</feature>
<accession>A0A2T6BUA7</accession>
<dbReference type="InterPro" id="IPR000417">
    <property type="entry name" value="Hyethyz_kinase"/>
</dbReference>
<comment type="function">
    <text evidence="11">Catalyzes the phosphorylation of the hydroxyl group of 4-methyl-5-beta-hydroxyethylthiazole (THZ).</text>
</comment>
<dbReference type="UniPathway" id="UPA00060">
    <property type="reaction ID" value="UER00139"/>
</dbReference>
<dbReference type="GO" id="GO:0009228">
    <property type="term" value="P:thiamine biosynthetic process"/>
    <property type="evidence" value="ECO:0007669"/>
    <property type="project" value="UniProtKB-KW"/>
</dbReference>
<evidence type="ECO:0000256" key="5">
    <source>
        <dbReference type="ARBA" id="ARBA00022723"/>
    </source>
</evidence>
<evidence type="ECO:0000256" key="9">
    <source>
        <dbReference type="ARBA" id="ARBA00022842"/>
    </source>
</evidence>
<dbReference type="PRINTS" id="PR01099">
    <property type="entry name" value="HYETHTZKNASE"/>
</dbReference>
<evidence type="ECO:0000256" key="8">
    <source>
        <dbReference type="ARBA" id="ARBA00022840"/>
    </source>
</evidence>
<dbReference type="EC" id="2.7.1.50" evidence="11"/>
<dbReference type="PIRSF" id="PIRSF000513">
    <property type="entry name" value="Thz_kinase"/>
    <property type="match status" value="1"/>
</dbReference>
<feature type="binding site" evidence="11">
    <location>
        <position position="192"/>
    </location>
    <ligand>
        <name>substrate</name>
    </ligand>
</feature>
<dbReference type="Gene3D" id="3.40.1190.20">
    <property type="match status" value="1"/>
</dbReference>
<dbReference type="EMBL" id="QBKR01000011">
    <property type="protein sequence ID" value="PTX59678.1"/>
    <property type="molecule type" value="Genomic_DNA"/>
</dbReference>
<keyword evidence="10 11" id="KW-0784">Thiamine biosynthesis</keyword>
<comment type="catalytic activity">
    <reaction evidence="1 11">
        <text>5-(2-hydroxyethyl)-4-methylthiazole + ATP = 4-methyl-5-(2-phosphooxyethyl)-thiazole + ADP + H(+)</text>
        <dbReference type="Rhea" id="RHEA:24212"/>
        <dbReference type="ChEBI" id="CHEBI:15378"/>
        <dbReference type="ChEBI" id="CHEBI:17957"/>
        <dbReference type="ChEBI" id="CHEBI:30616"/>
        <dbReference type="ChEBI" id="CHEBI:58296"/>
        <dbReference type="ChEBI" id="CHEBI:456216"/>
        <dbReference type="EC" id="2.7.1.50"/>
    </reaction>
</comment>